<evidence type="ECO:0000313" key="4">
    <source>
        <dbReference type="EMBL" id="TQF13524.1"/>
    </source>
</evidence>
<feature type="domain" description="Sulfotransferase" evidence="3">
    <location>
        <begin position="63"/>
        <end position="289"/>
    </location>
</feature>
<sequence length="305" mass="35115">MIVHSASFMLSPAHSVPRSRPWLRSLLRQSIIGLTWLSGRLLATAEWLRWVRLRYVWLKPRRGDIYIATSPKAGTTWMQMIVFQLITQGRGEFEHINQVSPFLELLPRDATTEPLLDSLPSPRILKSHLPFQQLKPPRHSRIIYVTRNAADSLGSLYHHHCLMEAAPLPFEGYFRVIMDVEDPWLGHLESWWPHRKDANVLHVRYEDLIENLEAGVRRVAAFCELPIDESRLGDILERCGIAYMKQHNERFDMRGPQAALQGRGTFIHQGGVGQGRAKLSEEQRAELDTRVVRARQRLGMVATEP</sequence>
<dbReference type="AlphaFoldDB" id="A0A540WYK4"/>
<reference evidence="4 5" key="1">
    <citation type="submission" date="2019-06" db="EMBL/GenBank/DDBJ databases">
        <authorList>
            <person name="Livingstone P."/>
            <person name="Whitworth D."/>
        </authorList>
    </citation>
    <scope>NUCLEOTIDE SEQUENCE [LARGE SCALE GENOMIC DNA]</scope>
    <source>
        <strain evidence="4 5">AM401</strain>
    </source>
</reference>
<protein>
    <submittedName>
        <fullName evidence="4">Sulfotransferase domain-containing protein</fullName>
    </submittedName>
</protein>
<dbReference type="GO" id="GO:0008146">
    <property type="term" value="F:sulfotransferase activity"/>
    <property type="evidence" value="ECO:0007669"/>
    <property type="project" value="InterPro"/>
</dbReference>
<comment type="caution">
    <text evidence="4">The sequence shown here is derived from an EMBL/GenBank/DDBJ whole genome shotgun (WGS) entry which is preliminary data.</text>
</comment>
<evidence type="ECO:0000256" key="1">
    <source>
        <dbReference type="ARBA" id="ARBA00005771"/>
    </source>
</evidence>
<dbReference type="Gene3D" id="3.40.50.300">
    <property type="entry name" value="P-loop containing nucleotide triphosphate hydrolases"/>
    <property type="match status" value="1"/>
</dbReference>
<dbReference type="RefSeq" id="WP_141644753.1">
    <property type="nucleotide sequence ID" value="NZ_VIFM01000097.1"/>
</dbReference>
<dbReference type="InterPro" id="IPR027417">
    <property type="entry name" value="P-loop_NTPase"/>
</dbReference>
<dbReference type="InterPro" id="IPR000863">
    <property type="entry name" value="Sulfotransferase_dom"/>
</dbReference>
<keyword evidence="5" id="KW-1185">Reference proteome</keyword>
<comment type="similarity">
    <text evidence="1">Belongs to the sulfotransferase 1 family.</text>
</comment>
<dbReference type="PANTHER" id="PTHR11783">
    <property type="entry name" value="SULFOTRANSFERASE SULT"/>
    <property type="match status" value="1"/>
</dbReference>
<dbReference type="Pfam" id="PF00685">
    <property type="entry name" value="Sulfotransfer_1"/>
    <property type="match status" value="1"/>
</dbReference>
<dbReference type="Proteomes" id="UP000315369">
    <property type="component" value="Unassembled WGS sequence"/>
</dbReference>
<proteinExistence type="inferred from homology"/>
<evidence type="ECO:0000313" key="5">
    <source>
        <dbReference type="Proteomes" id="UP000315369"/>
    </source>
</evidence>
<organism evidence="4 5">
    <name type="scientific">Myxococcus llanfairpwllgwyngyllgogerychwyrndrobwllllantysiliogogogochensis</name>
    <dbReference type="NCBI Taxonomy" id="2590453"/>
    <lineage>
        <taxon>Bacteria</taxon>
        <taxon>Pseudomonadati</taxon>
        <taxon>Myxococcota</taxon>
        <taxon>Myxococcia</taxon>
        <taxon>Myxococcales</taxon>
        <taxon>Cystobacterineae</taxon>
        <taxon>Myxococcaceae</taxon>
        <taxon>Myxococcus</taxon>
    </lineage>
</organism>
<accession>A0A540WYK4</accession>
<keyword evidence="2 4" id="KW-0808">Transferase</keyword>
<name>A0A540WYK4_9BACT</name>
<evidence type="ECO:0000256" key="2">
    <source>
        <dbReference type="ARBA" id="ARBA00022679"/>
    </source>
</evidence>
<dbReference type="OrthoDB" id="9804504at2"/>
<evidence type="ECO:0000259" key="3">
    <source>
        <dbReference type="Pfam" id="PF00685"/>
    </source>
</evidence>
<dbReference type="SUPFAM" id="SSF52540">
    <property type="entry name" value="P-loop containing nucleoside triphosphate hydrolases"/>
    <property type="match status" value="1"/>
</dbReference>
<gene>
    <name evidence="4" type="ORF">FJV41_23405</name>
</gene>
<dbReference type="EMBL" id="VIFM01000097">
    <property type="protein sequence ID" value="TQF13524.1"/>
    <property type="molecule type" value="Genomic_DNA"/>
</dbReference>